<gene>
    <name evidence="3" type="ORF">SUH3_11365</name>
</gene>
<dbReference type="Proteomes" id="UP000027746">
    <property type="component" value="Unassembled WGS sequence"/>
</dbReference>
<dbReference type="RefSeq" id="WP_037923279.1">
    <property type="nucleotide sequence ID" value="NZ_CP054599.1"/>
</dbReference>
<comment type="caution">
    <text evidence="3">The sequence shown here is derived from an EMBL/GenBank/DDBJ whole genome shotgun (WGS) entry which is preliminary data.</text>
</comment>
<sequence length="392" mass="43613">MSPKWPWSELGLAKRATEREVKRAYAARLKQIDRNDPAAFGALRDAFAAAKNGALKEKAAPKRPRMADIAEGRTGQDDAAPITLREPQRAPDPLPEAPIEHTPAAEPAQPQPPQTDDAGHQPFVEELFADTPEPPKAPAPKPAQPWGVGIGQLDALAQEDPDRAQSIFQTKFNDALRSMHWDTKALDALLSLDMAHDLTLRRSLEAQLYDTLQTRLNDPETGYPVDMARVIETHFQWATDGVGASKRLGWRRDYQLLMYGHARSVPQSSKPRIATRAKDKQSYVWHKISVFAVLFLLTISIQEMKGADDYIVVSVALAVLFMFVRWLTMLGAAIIVKLASLLRLNRPAIRLAHWAFPATTAKLTTSLEFRKLGIFALTAVVMVALYLIDKYA</sequence>
<keyword evidence="2" id="KW-0812">Transmembrane</keyword>
<dbReference type="EMBL" id="JAMD01000002">
    <property type="protein sequence ID" value="KEJ97365.1"/>
    <property type="molecule type" value="Genomic_DNA"/>
</dbReference>
<protein>
    <recommendedName>
        <fullName evidence="5">J domain-containing protein</fullName>
    </recommendedName>
</protein>
<feature type="region of interest" description="Disordered" evidence="1">
    <location>
        <begin position="52"/>
        <end position="119"/>
    </location>
</feature>
<reference evidence="3 4" key="1">
    <citation type="submission" date="2014-01" db="EMBL/GenBank/DDBJ databases">
        <title>Sulfitobacter sp. H3 (MCCC 1A00686) Genome Sequencing.</title>
        <authorList>
            <person name="Lai Q."/>
            <person name="Hong Z."/>
        </authorList>
    </citation>
    <scope>NUCLEOTIDE SEQUENCE [LARGE SCALE GENOMIC DNA]</scope>
    <source>
        <strain evidence="3 4">H3</strain>
    </source>
</reference>
<feature type="transmembrane region" description="Helical" evidence="2">
    <location>
        <begin position="372"/>
        <end position="388"/>
    </location>
</feature>
<keyword evidence="2" id="KW-1133">Transmembrane helix</keyword>
<dbReference type="OrthoDB" id="7718572at2"/>
<feature type="compositionally biased region" description="Basic and acidic residues" evidence="1">
    <location>
        <begin position="54"/>
        <end position="76"/>
    </location>
</feature>
<evidence type="ECO:0000256" key="1">
    <source>
        <dbReference type="SAM" id="MobiDB-lite"/>
    </source>
</evidence>
<dbReference type="AlphaFoldDB" id="A0A073J6D5"/>
<evidence type="ECO:0000313" key="3">
    <source>
        <dbReference type="EMBL" id="KEJ97365.1"/>
    </source>
</evidence>
<evidence type="ECO:0000256" key="2">
    <source>
        <dbReference type="SAM" id="Phobius"/>
    </source>
</evidence>
<evidence type="ECO:0000313" key="4">
    <source>
        <dbReference type="Proteomes" id="UP000027746"/>
    </source>
</evidence>
<dbReference type="GeneID" id="68871604"/>
<feature type="transmembrane region" description="Helical" evidence="2">
    <location>
        <begin position="310"/>
        <end position="336"/>
    </location>
</feature>
<accession>A0A073J6D5</accession>
<proteinExistence type="predicted"/>
<evidence type="ECO:0008006" key="5">
    <source>
        <dbReference type="Google" id="ProtNLM"/>
    </source>
</evidence>
<keyword evidence="2" id="KW-0472">Membrane</keyword>
<keyword evidence="4" id="KW-1185">Reference proteome</keyword>
<organism evidence="3 4">
    <name type="scientific">Pseudosulfitobacter pseudonitzschiae</name>
    <dbReference type="NCBI Taxonomy" id="1402135"/>
    <lineage>
        <taxon>Bacteria</taxon>
        <taxon>Pseudomonadati</taxon>
        <taxon>Pseudomonadota</taxon>
        <taxon>Alphaproteobacteria</taxon>
        <taxon>Rhodobacterales</taxon>
        <taxon>Roseobacteraceae</taxon>
        <taxon>Pseudosulfitobacter</taxon>
    </lineage>
</organism>
<feature type="transmembrane region" description="Helical" evidence="2">
    <location>
        <begin position="284"/>
        <end position="304"/>
    </location>
</feature>
<name>A0A073J6D5_9RHOB</name>